<dbReference type="AlphaFoldDB" id="A0A9P1KK25"/>
<sequence length="67" mass="7545">MDLLISLTDTWLLFQKTTPMARHHNENHPVSESGGGQETRFLKETRFLSRGGVKAAIEGCCRSQTRV</sequence>
<organism evidence="1 2">
    <name type="scientific">Limnospira indica PCC 8005</name>
    <dbReference type="NCBI Taxonomy" id="376219"/>
    <lineage>
        <taxon>Bacteria</taxon>
        <taxon>Bacillati</taxon>
        <taxon>Cyanobacteriota</taxon>
        <taxon>Cyanophyceae</taxon>
        <taxon>Oscillatoriophycideae</taxon>
        <taxon>Oscillatoriales</taxon>
        <taxon>Sirenicapillariaceae</taxon>
        <taxon>Limnospira</taxon>
    </lineage>
</organism>
<gene>
    <name evidence="1" type="ORF">ARTHRO_50020</name>
</gene>
<evidence type="ECO:0000313" key="2">
    <source>
        <dbReference type="Proteomes" id="UP000032946"/>
    </source>
</evidence>
<proteinExistence type="predicted"/>
<name>A0A9P1KK25_9CYAN</name>
<dbReference type="Proteomes" id="UP000032946">
    <property type="component" value="Chromosome"/>
</dbReference>
<accession>A0A9P1KK25</accession>
<keyword evidence="2" id="KW-1185">Reference proteome</keyword>
<evidence type="ECO:0000313" key="1">
    <source>
        <dbReference type="EMBL" id="CDM97053.1"/>
    </source>
</evidence>
<reference evidence="1 2" key="1">
    <citation type="submission" date="2014-02" db="EMBL/GenBank/DDBJ databases">
        <authorList>
            <person name="Genoscope - CEA"/>
        </authorList>
    </citation>
    <scope>NUCLEOTIDE SEQUENCE [LARGE SCALE GENOMIC DNA]</scope>
    <source>
        <strain evidence="1 2">PCC 8005</strain>
    </source>
</reference>
<dbReference type="EMBL" id="FO818640">
    <property type="protein sequence ID" value="CDM97053.1"/>
    <property type="molecule type" value="Genomic_DNA"/>
</dbReference>
<protein>
    <submittedName>
        <fullName evidence="1">Uncharacterized protein</fullName>
    </submittedName>
</protein>